<reference evidence="5 6" key="1">
    <citation type="submission" date="2017-09" db="EMBL/GenBank/DDBJ databases">
        <title>Sphingomonas panjinensis sp.nov., isolated from oil-contaminated soil.</title>
        <authorList>
            <person name="Wang L."/>
            <person name="Chen L."/>
        </authorList>
    </citation>
    <scope>NUCLEOTIDE SEQUENCE [LARGE SCALE GENOMIC DNA]</scope>
    <source>
        <strain evidence="5 6">FW-11</strain>
    </source>
</reference>
<comment type="caution">
    <text evidence="5">The sequence shown here is derived from an EMBL/GenBank/DDBJ whole genome shotgun (WGS) entry which is preliminary data.</text>
</comment>
<evidence type="ECO:0000256" key="1">
    <source>
        <dbReference type="ARBA" id="ARBA00023015"/>
    </source>
</evidence>
<dbReference type="InterPro" id="IPR009057">
    <property type="entry name" value="Homeodomain-like_sf"/>
</dbReference>
<dbReference type="SUPFAM" id="SSF46689">
    <property type="entry name" value="Homeodomain-like"/>
    <property type="match status" value="2"/>
</dbReference>
<dbReference type="GO" id="GO:0043565">
    <property type="term" value="F:sequence-specific DNA binding"/>
    <property type="evidence" value="ECO:0007669"/>
    <property type="project" value="InterPro"/>
</dbReference>
<accession>A0A2T5FTU1</accession>
<proteinExistence type="predicted"/>
<sequence>MSCLFGGEFRTAPAFMSDFEMTVRAFRSQHRSELVTQIAPQQLTRAQLGLIYLVGSAAFHDPPPPMPPEDAFYVGVDVGVGGAYEEWRGGRRQRHVQYARGDARIVDMSDRPEVRALSSHESVIMMISRAASTALCEEHGVIPPGGFACGPSEPDPVLAALSLALKPSLQMPDSANRLFVDQVTLAAHVHILERYGGVRLTRLSRGSLSPIQRRTVLDLIDAHVAGGISLDQMAAECGLSRTQFVAAFARSMGMSPHRWIVARRLERSREMLRSNELSIAQVALACGFGDQSHFTRAFRQRYGITPANWRRTSG</sequence>
<dbReference type="AlphaFoldDB" id="A0A2T5FTU1"/>
<dbReference type="InterPro" id="IPR020449">
    <property type="entry name" value="Tscrpt_reg_AraC-type_HTH"/>
</dbReference>
<evidence type="ECO:0000259" key="4">
    <source>
        <dbReference type="PROSITE" id="PS01124"/>
    </source>
</evidence>
<evidence type="ECO:0000313" key="5">
    <source>
        <dbReference type="EMBL" id="PTQ07485.1"/>
    </source>
</evidence>
<evidence type="ECO:0000256" key="2">
    <source>
        <dbReference type="ARBA" id="ARBA00023125"/>
    </source>
</evidence>
<dbReference type="Pfam" id="PF12833">
    <property type="entry name" value="HTH_18"/>
    <property type="match status" value="1"/>
</dbReference>
<dbReference type="GO" id="GO:0003700">
    <property type="term" value="F:DNA-binding transcription factor activity"/>
    <property type="evidence" value="ECO:0007669"/>
    <property type="project" value="InterPro"/>
</dbReference>
<dbReference type="Proteomes" id="UP000244162">
    <property type="component" value="Unassembled WGS sequence"/>
</dbReference>
<evidence type="ECO:0000313" key="6">
    <source>
        <dbReference type="Proteomes" id="UP000244162"/>
    </source>
</evidence>
<dbReference type="InterPro" id="IPR018060">
    <property type="entry name" value="HTH_AraC"/>
</dbReference>
<dbReference type="InterPro" id="IPR050204">
    <property type="entry name" value="AraC_XylS_family_regulators"/>
</dbReference>
<dbReference type="PANTHER" id="PTHR46796:SF14">
    <property type="entry name" value="TRANSCRIPTIONAL REGULATORY PROTEIN"/>
    <property type="match status" value="1"/>
</dbReference>
<keyword evidence="2" id="KW-0238">DNA-binding</keyword>
<gene>
    <name evidence="5" type="ORF">CLG96_18315</name>
</gene>
<dbReference type="SMART" id="SM00342">
    <property type="entry name" value="HTH_ARAC"/>
    <property type="match status" value="1"/>
</dbReference>
<dbReference type="InterPro" id="IPR018062">
    <property type="entry name" value="HTH_AraC-typ_CS"/>
</dbReference>
<dbReference type="Gene3D" id="1.10.10.60">
    <property type="entry name" value="Homeodomain-like"/>
    <property type="match status" value="2"/>
</dbReference>
<dbReference type="OrthoDB" id="110167at2"/>
<protein>
    <recommendedName>
        <fullName evidence="4">HTH araC/xylS-type domain-containing protein</fullName>
    </recommendedName>
</protein>
<keyword evidence="1" id="KW-0805">Transcription regulation</keyword>
<feature type="domain" description="HTH araC/xylS-type" evidence="4">
    <location>
        <begin position="214"/>
        <end position="312"/>
    </location>
</feature>
<dbReference type="PRINTS" id="PR00032">
    <property type="entry name" value="HTHARAC"/>
</dbReference>
<keyword evidence="3" id="KW-0804">Transcription</keyword>
<dbReference type="PROSITE" id="PS01124">
    <property type="entry name" value="HTH_ARAC_FAMILY_2"/>
    <property type="match status" value="1"/>
</dbReference>
<evidence type="ECO:0000256" key="3">
    <source>
        <dbReference type="ARBA" id="ARBA00023163"/>
    </source>
</evidence>
<name>A0A2T5FTU1_9SPHN</name>
<dbReference type="PROSITE" id="PS00041">
    <property type="entry name" value="HTH_ARAC_FAMILY_1"/>
    <property type="match status" value="1"/>
</dbReference>
<keyword evidence="6" id="KW-1185">Reference proteome</keyword>
<dbReference type="PANTHER" id="PTHR46796">
    <property type="entry name" value="HTH-TYPE TRANSCRIPTIONAL ACTIVATOR RHAS-RELATED"/>
    <property type="match status" value="1"/>
</dbReference>
<dbReference type="EMBL" id="NWBU01000018">
    <property type="protein sequence ID" value="PTQ07485.1"/>
    <property type="molecule type" value="Genomic_DNA"/>
</dbReference>
<organism evidence="5 6">
    <name type="scientific">Sphingomonas oleivorans</name>
    <dbReference type="NCBI Taxonomy" id="1735121"/>
    <lineage>
        <taxon>Bacteria</taxon>
        <taxon>Pseudomonadati</taxon>
        <taxon>Pseudomonadota</taxon>
        <taxon>Alphaproteobacteria</taxon>
        <taxon>Sphingomonadales</taxon>
        <taxon>Sphingomonadaceae</taxon>
        <taxon>Sphingomonas</taxon>
    </lineage>
</organism>